<reference evidence="2 3" key="1">
    <citation type="journal article" date="2009" name="Nature">
        <title>The Sorghum bicolor genome and the diversification of grasses.</title>
        <authorList>
            <person name="Paterson A.H."/>
            <person name="Bowers J.E."/>
            <person name="Bruggmann R."/>
            <person name="Dubchak I."/>
            <person name="Grimwood J."/>
            <person name="Gundlach H."/>
            <person name="Haberer G."/>
            <person name="Hellsten U."/>
            <person name="Mitros T."/>
            <person name="Poliakov A."/>
            <person name="Schmutz J."/>
            <person name="Spannagl M."/>
            <person name="Tang H."/>
            <person name="Wang X."/>
            <person name="Wicker T."/>
            <person name="Bharti A.K."/>
            <person name="Chapman J."/>
            <person name="Feltus F.A."/>
            <person name="Gowik U."/>
            <person name="Grigoriev I.V."/>
            <person name="Lyons E."/>
            <person name="Maher C.A."/>
            <person name="Martis M."/>
            <person name="Narechania A."/>
            <person name="Otillar R.P."/>
            <person name="Penning B.W."/>
            <person name="Salamov A.A."/>
            <person name="Wang Y."/>
            <person name="Zhang L."/>
            <person name="Carpita N.C."/>
            <person name="Freeling M."/>
            <person name="Gingle A.R."/>
            <person name="Hash C.T."/>
            <person name="Keller B."/>
            <person name="Klein P."/>
            <person name="Kresovich S."/>
            <person name="McCann M.C."/>
            <person name="Ming R."/>
            <person name="Peterson D.G."/>
            <person name="Mehboob-ur-Rahman"/>
            <person name="Ware D."/>
            <person name="Westhoff P."/>
            <person name="Mayer K.F."/>
            <person name="Messing J."/>
            <person name="Rokhsar D.S."/>
        </authorList>
    </citation>
    <scope>NUCLEOTIDE SEQUENCE [LARGE SCALE GENOMIC DNA]</scope>
    <source>
        <strain evidence="3">cv. BTx623</strain>
    </source>
</reference>
<dbReference type="InParanoid" id="A0A1B6PJU4"/>
<gene>
    <name evidence="2" type="ORF">SORBI_3006G033900</name>
</gene>
<sequence length="173" mass="17853">GEFAGWGRRAGRSRTGAGRGGVLDDGVEPGGRRPARQGGGGRRPGRRGGAGGRSRTGAGQGGVLDAAERAPAGAACWTQPNGRWPRRRAGCRRAGIGRATGWRRASTGGDVVDGASAGAVEWIRVSGVGRPVSGYDGSGRRAGRQTQGRRGGCRARGLEWRRGGCRARGLEWP</sequence>
<evidence type="ECO:0000313" key="3">
    <source>
        <dbReference type="Proteomes" id="UP000000768"/>
    </source>
</evidence>
<feature type="compositionally biased region" description="Gly residues" evidence="1">
    <location>
        <begin position="37"/>
        <end position="62"/>
    </location>
</feature>
<dbReference type="EMBL" id="CM000765">
    <property type="protein sequence ID" value="KXG25940.1"/>
    <property type="molecule type" value="Genomic_DNA"/>
</dbReference>
<feature type="region of interest" description="Disordered" evidence="1">
    <location>
        <begin position="1"/>
        <end position="89"/>
    </location>
</feature>
<name>A0A1B6PJU4_SORBI</name>
<evidence type="ECO:0000256" key="1">
    <source>
        <dbReference type="SAM" id="MobiDB-lite"/>
    </source>
</evidence>
<protein>
    <submittedName>
        <fullName evidence="2">Uncharacterized protein</fullName>
    </submittedName>
</protein>
<dbReference type="Gramene" id="KXG25940">
    <property type="protein sequence ID" value="KXG25940"/>
    <property type="gene ID" value="SORBI_3006G033900"/>
</dbReference>
<dbReference type="Proteomes" id="UP000000768">
    <property type="component" value="Chromosome 6"/>
</dbReference>
<accession>A0A1B6PJU4</accession>
<dbReference type="AlphaFoldDB" id="A0A1B6PJU4"/>
<dbReference type="OMA" id="AVEWIRV"/>
<proteinExistence type="predicted"/>
<keyword evidence="3" id="KW-1185">Reference proteome</keyword>
<feature type="non-terminal residue" evidence="2">
    <location>
        <position position="1"/>
    </location>
</feature>
<organism evidence="2 3">
    <name type="scientific">Sorghum bicolor</name>
    <name type="common">Sorghum</name>
    <name type="synonym">Sorghum vulgare</name>
    <dbReference type="NCBI Taxonomy" id="4558"/>
    <lineage>
        <taxon>Eukaryota</taxon>
        <taxon>Viridiplantae</taxon>
        <taxon>Streptophyta</taxon>
        <taxon>Embryophyta</taxon>
        <taxon>Tracheophyta</taxon>
        <taxon>Spermatophyta</taxon>
        <taxon>Magnoliopsida</taxon>
        <taxon>Liliopsida</taxon>
        <taxon>Poales</taxon>
        <taxon>Poaceae</taxon>
        <taxon>PACMAD clade</taxon>
        <taxon>Panicoideae</taxon>
        <taxon>Andropogonodae</taxon>
        <taxon>Andropogoneae</taxon>
        <taxon>Sorghinae</taxon>
        <taxon>Sorghum</taxon>
    </lineage>
</organism>
<evidence type="ECO:0000313" key="2">
    <source>
        <dbReference type="EMBL" id="KXG25940.1"/>
    </source>
</evidence>
<reference evidence="3" key="2">
    <citation type="journal article" date="2018" name="Plant J.">
        <title>The Sorghum bicolor reference genome: improved assembly, gene annotations, a transcriptome atlas, and signatures of genome organization.</title>
        <authorList>
            <person name="McCormick R.F."/>
            <person name="Truong S.K."/>
            <person name="Sreedasyam A."/>
            <person name="Jenkins J."/>
            <person name="Shu S."/>
            <person name="Sims D."/>
            <person name="Kennedy M."/>
            <person name="Amirebrahimi M."/>
            <person name="Weers B.D."/>
            <person name="McKinley B."/>
            <person name="Mattison A."/>
            <person name="Morishige D.T."/>
            <person name="Grimwood J."/>
            <person name="Schmutz J."/>
            <person name="Mullet J.E."/>
        </authorList>
    </citation>
    <scope>NUCLEOTIDE SEQUENCE [LARGE SCALE GENOMIC DNA]</scope>
    <source>
        <strain evidence="3">cv. BTx623</strain>
    </source>
</reference>
<feature type="region of interest" description="Disordered" evidence="1">
    <location>
        <begin position="129"/>
        <end position="151"/>
    </location>
</feature>